<dbReference type="AlphaFoldDB" id="A0A848KSA7"/>
<sequence>MTNPNEPWQGQPGGPPPPNEPTAQFGNPGAPQHTSNPYEAYGQAGPNPTQSFPTAGPYGAYPTDEGSANPYGADPYNPTPGATYQYGPPGQVPPGQFQPPYQQQPPQKPKRTGLWIAIAGVVALLLVGGVAAAVLLGGSDSSDTATGTSSARTTNPKSGSKTPPSIALPTDLSFPSLSLPNLPDLGGIGVEIGSITSVSGDTIVIDSTDGKPKTIHTSSSTKVIGLSANKVSDLKTGDSIVANGTSRSDGSLDADTIFATGIHIN</sequence>
<feature type="compositionally biased region" description="Low complexity" evidence="1">
    <location>
        <begin position="84"/>
        <end position="101"/>
    </location>
</feature>
<dbReference type="RefSeq" id="WP_169594116.1">
    <property type="nucleotide sequence ID" value="NZ_VCQU01000014.1"/>
</dbReference>
<keyword evidence="2" id="KW-0812">Transmembrane</keyword>
<evidence type="ECO:0000313" key="3">
    <source>
        <dbReference type="EMBL" id="NMN99140.1"/>
    </source>
</evidence>
<reference evidence="3 4" key="2">
    <citation type="submission" date="2020-06" db="EMBL/GenBank/DDBJ databases">
        <title>Antribacter stalactiti gen. nov., sp. nov., a new member of the family Nacardiaceae isolated from a cave.</title>
        <authorList>
            <person name="Kim I.S."/>
        </authorList>
    </citation>
    <scope>NUCLEOTIDE SEQUENCE [LARGE SCALE GENOMIC DNA]</scope>
    <source>
        <strain evidence="3 4">YC2-7</strain>
    </source>
</reference>
<feature type="region of interest" description="Disordered" evidence="1">
    <location>
        <begin position="138"/>
        <end position="169"/>
    </location>
</feature>
<evidence type="ECO:0008006" key="5">
    <source>
        <dbReference type="Google" id="ProtNLM"/>
    </source>
</evidence>
<keyword evidence="2" id="KW-1133">Transmembrane helix</keyword>
<dbReference type="Proteomes" id="UP000535543">
    <property type="component" value="Unassembled WGS sequence"/>
</dbReference>
<keyword evidence="2" id="KW-0472">Membrane</keyword>
<evidence type="ECO:0000256" key="1">
    <source>
        <dbReference type="SAM" id="MobiDB-lite"/>
    </source>
</evidence>
<feature type="region of interest" description="Disordered" evidence="1">
    <location>
        <begin position="1"/>
        <end position="108"/>
    </location>
</feature>
<feature type="compositionally biased region" description="Low complexity" evidence="1">
    <location>
        <begin position="1"/>
        <end position="10"/>
    </location>
</feature>
<evidence type="ECO:0000256" key="2">
    <source>
        <dbReference type="SAM" id="Phobius"/>
    </source>
</evidence>
<organism evidence="3 4">
    <name type="scientific">Antrihabitans stalactiti</name>
    <dbReference type="NCBI Taxonomy" id="2584121"/>
    <lineage>
        <taxon>Bacteria</taxon>
        <taxon>Bacillati</taxon>
        <taxon>Actinomycetota</taxon>
        <taxon>Actinomycetes</taxon>
        <taxon>Mycobacteriales</taxon>
        <taxon>Nocardiaceae</taxon>
        <taxon>Antrihabitans</taxon>
    </lineage>
</organism>
<comment type="caution">
    <text evidence="3">The sequence shown here is derived from an EMBL/GenBank/DDBJ whole genome shotgun (WGS) entry which is preliminary data.</text>
</comment>
<proteinExistence type="predicted"/>
<name>A0A848KSA7_9NOCA</name>
<reference evidence="3 4" key="1">
    <citation type="submission" date="2019-05" db="EMBL/GenBank/DDBJ databases">
        <authorList>
            <person name="Lee S.D."/>
        </authorList>
    </citation>
    <scope>NUCLEOTIDE SEQUENCE [LARGE SCALE GENOMIC DNA]</scope>
    <source>
        <strain evidence="3 4">YC2-7</strain>
    </source>
</reference>
<evidence type="ECO:0000313" key="4">
    <source>
        <dbReference type="Proteomes" id="UP000535543"/>
    </source>
</evidence>
<keyword evidence="4" id="KW-1185">Reference proteome</keyword>
<feature type="transmembrane region" description="Helical" evidence="2">
    <location>
        <begin position="114"/>
        <end position="136"/>
    </location>
</feature>
<accession>A0A848KSA7</accession>
<feature type="compositionally biased region" description="Low complexity" evidence="1">
    <location>
        <begin position="138"/>
        <end position="154"/>
    </location>
</feature>
<protein>
    <recommendedName>
        <fullName evidence="5">DUF5666 domain-containing protein</fullName>
    </recommendedName>
</protein>
<dbReference type="EMBL" id="VCQU01000014">
    <property type="protein sequence ID" value="NMN99140.1"/>
    <property type="molecule type" value="Genomic_DNA"/>
</dbReference>
<gene>
    <name evidence="3" type="ORF">FGL95_29370</name>
</gene>